<dbReference type="Proteomes" id="UP000054097">
    <property type="component" value="Unassembled WGS sequence"/>
</dbReference>
<dbReference type="EMBL" id="KN824306">
    <property type="protein sequence ID" value="KIM26425.1"/>
    <property type="molecule type" value="Genomic_DNA"/>
</dbReference>
<dbReference type="HOGENOM" id="CLU_2759402_0_0_1"/>
<dbReference type="AlphaFoldDB" id="A0A0C3APC3"/>
<accession>A0A0C3APC3</accession>
<evidence type="ECO:0000313" key="1">
    <source>
        <dbReference type="EMBL" id="KIM26425.1"/>
    </source>
</evidence>
<proteinExistence type="predicted"/>
<gene>
    <name evidence="1" type="ORF">M408DRAFT_193138</name>
</gene>
<keyword evidence="2" id="KW-1185">Reference proteome</keyword>
<protein>
    <submittedName>
        <fullName evidence="1">Uncharacterized protein</fullName>
    </submittedName>
</protein>
<reference evidence="1 2" key="1">
    <citation type="submission" date="2014-04" db="EMBL/GenBank/DDBJ databases">
        <authorList>
            <consortium name="DOE Joint Genome Institute"/>
            <person name="Kuo A."/>
            <person name="Zuccaro A."/>
            <person name="Kohler A."/>
            <person name="Nagy L.G."/>
            <person name="Floudas D."/>
            <person name="Copeland A."/>
            <person name="Barry K.W."/>
            <person name="Cichocki N."/>
            <person name="Veneault-Fourrey C."/>
            <person name="LaButti K."/>
            <person name="Lindquist E.A."/>
            <person name="Lipzen A."/>
            <person name="Lundell T."/>
            <person name="Morin E."/>
            <person name="Murat C."/>
            <person name="Sun H."/>
            <person name="Tunlid A."/>
            <person name="Henrissat B."/>
            <person name="Grigoriev I.V."/>
            <person name="Hibbett D.S."/>
            <person name="Martin F."/>
            <person name="Nordberg H.P."/>
            <person name="Cantor M.N."/>
            <person name="Hua S.X."/>
        </authorList>
    </citation>
    <scope>NUCLEOTIDE SEQUENCE [LARGE SCALE GENOMIC DNA]</scope>
    <source>
        <strain evidence="1 2">MAFF 305830</strain>
    </source>
</reference>
<evidence type="ECO:0000313" key="2">
    <source>
        <dbReference type="Proteomes" id="UP000054097"/>
    </source>
</evidence>
<name>A0A0C3APC3_SERVB</name>
<reference evidence="2" key="2">
    <citation type="submission" date="2015-01" db="EMBL/GenBank/DDBJ databases">
        <title>Evolutionary Origins and Diversification of the Mycorrhizal Mutualists.</title>
        <authorList>
            <consortium name="DOE Joint Genome Institute"/>
            <consortium name="Mycorrhizal Genomics Consortium"/>
            <person name="Kohler A."/>
            <person name="Kuo A."/>
            <person name="Nagy L.G."/>
            <person name="Floudas D."/>
            <person name="Copeland A."/>
            <person name="Barry K.W."/>
            <person name="Cichocki N."/>
            <person name="Veneault-Fourrey C."/>
            <person name="LaButti K."/>
            <person name="Lindquist E.A."/>
            <person name="Lipzen A."/>
            <person name="Lundell T."/>
            <person name="Morin E."/>
            <person name="Murat C."/>
            <person name="Riley R."/>
            <person name="Ohm R."/>
            <person name="Sun H."/>
            <person name="Tunlid A."/>
            <person name="Henrissat B."/>
            <person name="Grigoriev I.V."/>
            <person name="Hibbett D.S."/>
            <person name="Martin F."/>
        </authorList>
    </citation>
    <scope>NUCLEOTIDE SEQUENCE [LARGE SCALE GENOMIC DNA]</scope>
    <source>
        <strain evidence="2">MAFF 305830</strain>
    </source>
</reference>
<sequence length="70" mass="8353">MANYKSYVFGDNTKVFLQQRMLRPVFEHREEHSYLTNRQTDPSSESPDILFYSLSYQYYPTSKVSYITAI</sequence>
<organism evidence="1 2">
    <name type="scientific">Serendipita vermifera MAFF 305830</name>
    <dbReference type="NCBI Taxonomy" id="933852"/>
    <lineage>
        <taxon>Eukaryota</taxon>
        <taxon>Fungi</taxon>
        <taxon>Dikarya</taxon>
        <taxon>Basidiomycota</taxon>
        <taxon>Agaricomycotina</taxon>
        <taxon>Agaricomycetes</taxon>
        <taxon>Sebacinales</taxon>
        <taxon>Serendipitaceae</taxon>
        <taxon>Serendipita</taxon>
    </lineage>
</organism>